<dbReference type="Pfam" id="PF02519">
    <property type="entry name" value="Auxin_inducible"/>
    <property type="match status" value="1"/>
</dbReference>
<comment type="caution">
    <text evidence="3">The sequence shown here is derived from an EMBL/GenBank/DDBJ whole genome shotgun (WGS) entry which is preliminary data.</text>
</comment>
<evidence type="ECO:0000256" key="1">
    <source>
        <dbReference type="ARBA" id="ARBA00006974"/>
    </source>
</evidence>
<dbReference type="AlphaFoldDB" id="A0AAX6E315"/>
<name>A0AAX6E315_IRIPA</name>
<dbReference type="GO" id="GO:0009733">
    <property type="term" value="P:response to auxin"/>
    <property type="evidence" value="ECO:0007669"/>
    <property type="project" value="InterPro"/>
</dbReference>
<evidence type="ECO:0000256" key="2">
    <source>
        <dbReference type="SAM" id="MobiDB-lite"/>
    </source>
</evidence>
<organism evidence="3 4">
    <name type="scientific">Iris pallida</name>
    <name type="common">Sweet iris</name>
    <dbReference type="NCBI Taxonomy" id="29817"/>
    <lineage>
        <taxon>Eukaryota</taxon>
        <taxon>Viridiplantae</taxon>
        <taxon>Streptophyta</taxon>
        <taxon>Embryophyta</taxon>
        <taxon>Tracheophyta</taxon>
        <taxon>Spermatophyta</taxon>
        <taxon>Magnoliopsida</taxon>
        <taxon>Liliopsida</taxon>
        <taxon>Asparagales</taxon>
        <taxon>Iridaceae</taxon>
        <taxon>Iridoideae</taxon>
        <taxon>Irideae</taxon>
        <taxon>Iris</taxon>
    </lineage>
</organism>
<dbReference type="EMBL" id="JANAVB010040220">
    <property type="protein sequence ID" value="KAJ6798428.1"/>
    <property type="molecule type" value="Genomic_DNA"/>
</dbReference>
<gene>
    <name evidence="3" type="ORF">M6B38_211905</name>
</gene>
<reference evidence="3" key="1">
    <citation type="journal article" date="2023" name="GigaByte">
        <title>Genome assembly of the bearded iris, Iris pallida Lam.</title>
        <authorList>
            <person name="Bruccoleri R.E."/>
            <person name="Oakeley E.J."/>
            <person name="Faust A.M.E."/>
            <person name="Altorfer M."/>
            <person name="Dessus-Babus S."/>
            <person name="Burckhardt D."/>
            <person name="Oertli M."/>
            <person name="Naumann U."/>
            <person name="Petersen F."/>
            <person name="Wong J."/>
        </authorList>
    </citation>
    <scope>NUCLEOTIDE SEQUENCE</scope>
    <source>
        <strain evidence="3">GSM-AAB239-AS_SAM_17_03QT</strain>
    </source>
</reference>
<evidence type="ECO:0000313" key="3">
    <source>
        <dbReference type="EMBL" id="KAJ6798428.1"/>
    </source>
</evidence>
<dbReference type="PANTHER" id="PTHR31374">
    <property type="entry name" value="AUXIN-INDUCED PROTEIN-LIKE-RELATED"/>
    <property type="match status" value="1"/>
</dbReference>
<feature type="region of interest" description="Disordered" evidence="2">
    <location>
        <begin position="87"/>
        <end position="121"/>
    </location>
</feature>
<protein>
    <submittedName>
        <fullName evidence="3">Auxin-responsive protein SAUR32</fullName>
    </submittedName>
</protein>
<keyword evidence="4" id="KW-1185">Reference proteome</keyword>
<comment type="similarity">
    <text evidence="1">Belongs to the ARG7 family.</text>
</comment>
<reference evidence="3" key="2">
    <citation type="submission" date="2023-04" db="EMBL/GenBank/DDBJ databases">
        <authorList>
            <person name="Bruccoleri R.E."/>
            <person name="Oakeley E.J."/>
            <person name="Faust A.-M."/>
            <person name="Dessus-Babus S."/>
            <person name="Altorfer M."/>
            <person name="Burckhardt D."/>
            <person name="Oertli M."/>
            <person name="Naumann U."/>
            <person name="Petersen F."/>
            <person name="Wong J."/>
        </authorList>
    </citation>
    <scope>NUCLEOTIDE SEQUENCE</scope>
    <source>
        <strain evidence="3">GSM-AAB239-AS_SAM_17_03QT</strain>
        <tissue evidence="3">Leaf</tissue>
    </source>
</reference>
<accession>A0AAX6E315</accession>
<evidence type="ECO:0000313" key="4">
    <source>
        <dbReference type="Proteomes" id="UP001140949"/>
    </source>
</evidence>
<dbReference type="InterPro" id="IPR003676">
    <property type="entry name" value="SAUR_fam"/>
</dbReference>
<dbReference type="Proteomes" id="UP001140949">
    <property type="component" value="Unassembled WGS sequence"/>
</dbReference>
<sequence>MTHIDQDHKLSMRVKKGCIAVIVGAAGGGEDGFKRFVIPISHLYHPLFKSLLDAAREVYGYPSSGPLRLPCSVDDFLHIRWRVEREPTSSSSSSSSHHHLRSHHHARHHHHHNSSFSLYSC</sequence>
<proteinExistence type="inferred from homology"/>
<dbReference type="PANTHER" id="PTHR31374:SF228">
    <property type="entry name" value="SAUR FAMILY PROTEIN"/>
    <property type="match status" value="1"/>
</dbReference>
<feature type="compositionally biased region" description="Basic residues" evidence="2">
    <location>
        <begin position="96"/>
        <end position="113"/>
    </location>
</feature>